<dbReference type="Gene3D" id="1.10.101.10">
    <property type="entry name" value="PGBD-like superfamily/PGBD"/>
    <property type="match status" value="1"/>
</dbReference>
<evidence type="ECO:0000313" key="3">
    <source>
        <dbReference type="EMBL" id="KKW26620.1"/>
    </source>
</evidence>
<dbReference type="SUPFAM" id="SSF47090">
    <property type="entry name" value="PGBD-like"/>
    <property type="match status" value="1"/>
</dbReference>
<dbReference type="InterPro" id="IPR003961">
    <property type="entry name" value="FN3_dom"/>
</dbReference>
<dbReference type="GO" id="GO:0003993">
    <property type="term" value="F:acid phosphatase activity"/>
    <property type="evidence" value="ECO:0007669"/>
    <property type="project" value="InterPro"/>
</dbReference>
<dbReference type="Pfam" id="PF16656">
    <property type="entry name" value="Pur_ac_phosph_N"/>
    <property type="match status" value="1"/>
</dbReference>
<dbReference type="InterPro" id="IPR036366">
    <property type="entry name" value="PGBDSf"/>
</dbReference>
<dbReference type="NCBIfam" id="NF012211">
    <property type="entry name" value="tand_rpt_95"/>
    <property type="match status" value="3"/>
</dbReference>
<dbReference type="Gene3D" id="2.60.40.380">
    <property type="entry name" value="Purple acid phosphatase-like, N-terminal"/>
    <property type="match status" value="1"/>
</dbReference>
<protein>
    <submittedName>
        <fullName evidence="3">Outer membrane adhesin-like protein</fullName>
    </submittedName>
</protein>
<dbReference type="EMBL" id="LCRA01000021">
    <property type="protein sequence ID" value="KKW26620.1"/>
    <property type="molecule type" value="Genomic_DNA"/>
</dbReference>
<evidence type="ECO:0000259" key="2">
    <source>
        <dbReference type="PROSITE" id="PS50853"/>
    </source>
</evidence>
<name>A0A0G1X737_9BACT</name>
<dbReference type="PROSITE" id="PS50853">
    <property type="entry name" value="FN3"/>
    <property type="match status" value="1"/>
</dbReference>
<sequence>MSATPGGVLVNDTDTEGDPLTAIVEDDPANGTLTLDADGSFTYVPDADFNGTDTFTYRANDGAIDSGEAIVTIIINPVNDAPVAVADTYTVDEDAVLNVDAVSGVLANDSDMDGDTITATLVDDVINGALTLNADGSFTYTPTTNYNGPDSFTYKTSDGTLDSNTVTVDITVDAVNDGPVAIDDAYDVLEDATLNVDAASGVLENDTDIDTNDVLTVSAVNGNSENVDTDVVLAHGTVHVNADGSFTYTPDADFNGTDSFTYTAFDQTTNSSAGTVTVTIGAVNDAPSFTKGADQTITEDLGAQTVAGWATLMSAGPVDESGQALDFIVTNDNNTLFSAQPSVATTTGDLTYTTAADAYGLATVSVSLHDDGGGTDTSAVQTFTITVTPDAAPVITAQTSASPAETSLTVTWTTDNPATSRVVYDTVSHAVLGAAPNYGYANSTIEDATHVTSHRVNITGLSSGTGYFFRTVSRGSPETVSDEFGGTTSSPTPAPTPAPSGGDNGAPVGLIGGFGGQVLGANTTAVPGSTGEVLGAAVYNFTKDFGIGSRSTDVEELQKILIAEGFLNVDSQTGYFGVLTRAAVQAYQKAHGITPQSGYVGPLTRAALNKGTTPTMSDEQRAALILSLQAQLNGILERIAALRASGAY</sequence>
<dbReference type="GO" id="GO:0046872">
    <property type="term" value="F:metal ion binding"/>
    <property type="evidence" value="ECO:0007669"/>
    <property type="project" value="InterPro"/>
</dbReference>
<dbReference type="Proteomes" id="UP000034185">
    <property type="component" value="Unassembled WGS sequence"/>
</dbReference>
<dbReference type="NCBIfam" id="TIGR01965">
    <property type="entry name" value="VCBS_repeat"/>
    <property type="match status" value="1"/>
</dbReference>
<dbReference type="InterPro" id="IPR036365">
    <property type="entry name" value="PGBD-like_sf"/>
</dbReference>
<dbReference type="PATRIC" id="fig|1618674.3.peg.550"/>
<dbReference type="SUPFAM" id="SSF49363">
    <property type="entry name" value="Purple acid phosphatase, N-terminal domain"/>
    <property type="match status" value="1"/>
</dbReference>
<dbReference type="InterPro" id="IPR008963">
    <property type="entry name" value="Purple_acid_Pase-like_N"/>
</dbReference>
<dbReference type="Pfam" id="PF17963">
    <property type="entry name" value="Big_9"/>
    <property type="match status" value="3"/>
</dbReference>
<dbReference type="InterPro" id="IPR002477">
    <property type="entry name" value="Peptidoglycan-bd-like"/>
</dbReference>
<comment type="caution">
    <text evidence="3">The sequence shown here is derived from an EMBL/GenBank/DDBJ whole genome shotgun (WGS) entry which is preliminary data.</text>
</comment>
<dbReference type="InterPro" id="IPR010221">
    <property type="entry name" value="VCBS_dom"/>
</dbReference>
<proteinExistence type="predicted"/>
<evidence type="ECO:0000313" key="4">
    <source>
        <dbReference type="Proteomes" id="UP000034185"/>
    </source>
</evidence>
<dbReference type="AlphaFoldDB" id="A0A0G1X737"/>
<dbReference type="Pfam" id="PF01471">
    <property type="entry name" value="PG_binding_1"/>
    <property type="match status" value="1"/>
</dbReference>
<organism evidence="3 4">
    <name type="scientific">Candidatus Kaiserbacteria bacterium GW2011_GWB1_52_6</name>
    <dbReference type="NCBI Taxonomy" id="1618674"/>
    <lineage>
        <taxon>Bacteria</taxon>
        <taxon>Candidatus Kaiseribacteriota</taxon>
    </lineage>
</organism>
<accession>A0A0G1X737</accession>
<reference evidence="3 4" key="1">
    <citation type="journal article" date="2015" name="Nature">
        <title>rRNA introns, odd ribosomes, and small enigmatic genomes across a large radiation of phyla.</title>
        <authorList>
            <person name="Brown C.T."/>
            <person name="Hug L.A."/>
            <person name="Thomas B.C."/>
            <person name="Sharon I."/>
            <person name="Castelle C.J."/>
            <person name="Singh A."/>
            <person name="Wilkins M.J."/>
            <person name="Williams K.H."/>
            <person name="Banfield J.F."/>
        </authorList>
    </citation>
    <scope>NUCLEOTIDE SEQUENCE [LARGE SCALE GENOMIC DNA]</scope>
</reference>
<evidence type="ECO:0000256" key="1">
    <source>
        <dbReference type="SAM" id="MobiDB-lite"/>
    </source>
</evidence>
<gene>
    <name evidence="3" type="ORF">UY70_C0021G0020</name>
</gene>
<dbReference type="Gene3D" id="2.60.40.3440">
    <property type="match status" value="3"/>
</dbReference>
<feature type="region of interest" description="Disordered" evidence="1">
    <location>
        <begin position="478"/>
        <end position="506"/>
    </location>
</feature>
<feature type="domain" description="Fibronectin type-III" evidence="2">
    <location>
        <begin position="389"/>
        <end position="499"/>
    </location>
</feature>
<dbReference type="InterPro" id="IPR015914">
    <property type="entry name" value="PAPs_N"/>
</dbReference>